<dbReference type="EMBL" id="JAPMOU010000139">
    <property type="protein sequence ID" value="MDE1466082.1"/>
    <property type="molecule type" value="Genomic_DNA"/>
</dbReference>
<dbReference type="Gene3D" id="3.10.20.310">
    <property type="entry name" value="membrane protein fhac"/>
    <property type="match status" value="1"/>
</dbReference>
<keyword evidence="4" id="KW-1134">Transmembrane beta strand</keyword>
<evidence type="ECO:0000256" key="8">
    <source>
        <dbReference type="ARBA" id="ARBA00023237"/>
    </source>
</evidence>
<dbReference type="Pfam" id="PF03865">
    <property type="entry name" value="ShlB"/>
    <property type="match status" value="1"/>
</dbReference>
<dbReference type="InterPro" id="IPR035251">
    <property type="entry name" value="ShlB_POTRA"/>
</dbReference>
<keyword evidence="5" id="KW-0812">Transmembrane</keyword>
<keyword evidence="6" id="KW-0653">Protein transport</keyword>
<dbReference type="InterPro" id="IPR027282">
    <property type="entry name" value="TPS"/>
</dbReference>
<comment type="subcellular location">
    <subcellularLocation>
        <location evidence="1">Cell outer membrane</location>
    </subcellularLocation>
</comment>
<evidence type="ECO:0000256" key="4">
    <source>
        <dbReference type="ARBA" id="ARBA00022452"/>
    </source>
</evidence>
<evidence type="ECO:0000256" key="7">
    <source>
        <dbReference type="ARBA" id="ARBA00023136"/>
    </source>
</evidence>
<keyword evidence="3" id="KW-0813">Transport</keyword>
<evidence type="ECO:0000256" key="9">
    <source>
        <dbReference type="SAM" id="SignalP"/>
    </source>
</evidence>
<dbReference type="PIRSF" id="PIRSF029745">
    <property type="entry name" value="FhaC"/>
    <property type="match status" value="1"/>
</dbReference>
<dbReference type="InterPro" id="IPR034746">
    <property type="entry name" value="POTRA"/>
</dbReference>
<organism evidence="11 12">
    <name type="scientific">Spartinivicinus poritis</name>
    <dbReference type="NCBI Taxonomy" id="2994640"/>
    <lineage>
        <taxon>Bacteria</taxon>
        <taxon>Pseudomonadati</taxon>
        <taxon>Pseudomonadota</taxon>
        <taxon>Gammaproteobacteria</taxon>
        <taxon>Oceanospirillales</taxon>
        <taxon>Zooshikellaceae</taxon>
        <taxon>Spartinivicinus</taxon>
    </lineage>
</organism>
<dbReference type="PANTHER" id="PTHR34597:SF3">
    <property type="entry name" value="OUTER MEMBRANE TRANSPORTER CDIB"/>
    <property type="match status" value="1"/>
</dbReference>
<dbReference type="RefSeq" id="WP_274692377.1">
    <property type="nucleotide sequence ID" value="NZ_JAPMOU010000139.1"/>
</dbReference>
<dbReference type="Pfam" id="PF08479">
    <property type="entry name" value="POTRA_2"/>
    <property type="match status" value="1"/>
</dbReference>
<evidence type="ECO:0000313" key="12">
    <source>
        <dbReference type="Proteomes" id="UP001528823"/>
    </source>
</evidence>
<evidence type="ECO:0000256" key="6">
    <source>
        <dbReference type="ARBA" id="ARBA00022927"/>
    </source>
</evidence>
<dbReference type="InterPro" id="IPR051544">
    <property type="entry name" value="TPS_OM_transporter"/>
</dbReference>
<evidence type="ECO:0000256" key="1">
    <source>
        <dbReference type="ARBA" id="ARBA00004442"/>
    </source>
</evidence>
<evidence type="ECO:0000256" key="2">
    <source>
        <dbReference type="ARBA" id="ARBA00009055"/>
    </source>
</evidence>
<dbReference type="PANTHER" id="PTHR34597">
    <property type="entry name" value="SLR1661 PROTEIN"/>
    <property type="match status" value="1"/>
</dbReference>
<feature type="non-terminal residue" evidence="11">
    <location>
        <position position="554"/>
    </location>
</feature>
<dbReference type="InterPro" id="IPR005565">
    <property type="entry name" value="Hemolysn_activator_HlyB_C"/>
</dbReference>
<keyword evidence="12" id="KW-1185">Reference proteome</keyword>
<keyword evidence="8" id="KW-0998">Cell outer membrane</keyword>
<dbReference type="Gene3D" id="2.40.160.50">
    <property type="entry name" value="membrane protein fhac: a member of the omp85/tpsb transporter family"/>
    <property type="match status" value="1"/>
</dbReference>
<reference evidence="11 12" key="1">
    <citation type="submission" date="2022-11" db="EMBL/GenBank/DDBJ databases">
        <title>Spartinivicinus poritis sp. nov., isolated from scleractinian coral Porites lutea.</title>
        <authorList>
            <person name="Zhang G."/>
            <person name="Cai L."/>
            <person name="Wei Q."/>
        </authorList>
    </citation>
    <scope>NUCLEOTIDE SEQUENCE [LARGE SCALE GENOMIC DNA]</scope>
    <source>
        <strain evidence="11 12">A2-2</strain>
    </source>
</reference>
<evidence type="ECO:0000256" key="5">
    <source>
        <dbReference type="ARBA" id="ARBA00022692"/>
    </source>
</evidence>
<gene>
    <name evidence="11" type="ORF">ORQ98_29440</name>
</gene>
<feature type="domain" description="POTRA" evidence="10">
    <location>
        <begin position="76"/>
        <end position="151"/>
    </location>
</feature>
<comment type="caution">
    <text evidence="11">The sequence shown here is derived from an EMBL/GenBank/DDBJ whole genome shotgun (WGS) entry which is preliminary data.</text>
</comment>
<name>A0ABT5UIG3_9GAMM</name>
<dbReference type="Proteomes" id="UP001528823">
    <property type="component" value="Unassembled WGS sequence"/>
</dbReference>
<feature type="chain" id="PRO_5046665631" evidence="9">
    <location>
        <begin position="25"/>
        <end position="554"/>
    </location>
</feature>
<keyword evidence="7" id="KW-0472">Membrane</keyword>
<evidence type="ECO:0000313" key="11">
    <source>
        <dbReference type="EMBL" id="MDE1466082.1"/>
    </source>
</evidence>
<dbReference type="Pfam" id="PF17287">
    <property type="entry name" value="POTRA_3"/>
    <property type="match status" value="1"/>
</dbReference>
<comment type="similarity">
    <text evidence="2">Belongs to the TPS (TC 1.B.20) family.</text>
</comment>
<evidence type="ECO:0000259" key="10">
    <source>
        <dbReference type="PROSITE" id="PS51779"/>
    </source>
</evidence>
<keyword evidence="9" id="KW-0732">Signal</keyword>
<proteinExistence type="inferred from homology"/>
<dbReference type="InterPro" id="IPR013686">
    <property type="entry name" value="Polypept-transport_assoc_ShlB"/>
</dbReference>
<dbReference type="PROSITE" id="PS51779">
    <property type="entry name" value="POTRA"/>
    <property type="match status" value="1"/>
</dbReference>
<protein>
    <submittedName>
        <fullName evidence="11">ShlB/FhaC/HecB family hemolysin secretion/activation protein</fullName>
    </submittedName>
</protein>
<evidence type="ECO:0000256" key="3">
    <source>
        <dbReference type="ARBA" id="ARBA00022448"/>
    </source>
</evidence>
<sequence>MNYCKYTIAIALLVVQLIPFQAYSQEVVTPLDQNTIEMQQRQLIEQQQRRIEELKKLPGPIVEDEEGALPTDGRCFEVKEIEITGVSLFKPAEIIAITQPFINTCVGMPQINSLLRKLTNLYVAKGYITSRAYVPQQNLSEGKLVIIVVEGKISAIEPAPDANISECEIAFAMPGITGDVLNLRDLEQGIDQINRLPSNNAKLQLLPGEEAGASIVQVVNQKSAPWRVSLSKHNHGNDSTGKQQWSSQFDWDNPLNINDQVRLLAGKDAVSDSLRESRFGYLEYNVPYGKWTSTYSFSYNDYETFSESNDFIFLNSGDNRTHKLAVERLVFRDQVSKVHLKSSVSHIRTRNFIEEILLDINSHQLTEFQLGLNYGRIVLGGYLNTELNFHRGTRWLGAQNDKTNDSATPKAQYEMVSATVSAVKPFQLAGQDLSYTALISGQWSDDVLHSPVRISVGGQSSVRGFDEQSLSGDSGYYWRNELAWQVPNVKSLSSNILTGASVILAYDVGVIHHGRFNDGQSGRIAGVALGVRLHGEHINMELFTSKTLSKPNHF</sequence>
<accession>A0ABT5UIG3</accession>
<feature type="signal peptide" evidence="9">
    <location>
        <begin position="1"/>
        <end position="24"/>
    </location>
</feature>